<feature type="domain" description="Nephrocystin 3-like N-terminal" evidence="2">
    <location>
        <begin position="2"/>
        <end position="125"/>
    </location>
</feature>
<dbReference type="Proteomes" id="UP000036947">
    <property type="component" value="Unassembled WGS sequence"/>
</dbReference>
<organism evidence="3 4">
    <name type="scientific">Tolypocladium ophioglossoides (strain CBS 100239)</name>
    <name type="common">Snaketongue truffleclub</name>
    <name type="synonym">Elaphocordyceps ophioglossoides</name>
    <dbReference type="NCBI Taxonomy" id="1163406"/>
    <lineage>
        <taxon>Eukaryota</taxon>
        <taxon>Fungi</taxon>
        <taxon>Dikarya</taxon>
        <taxon>Ascomycota</taxon>
        <taxon>Pezizomycotina</taxon>
        <taxon>Sordariomycetes</taxon>
        <taxon>Hypocreomycetidae</taxon>
        <taxon>Hypocreales</taxon>
        <taxon>Ophiocordycipitaceae</taxon>
        <taxon>Tolypocladium</taxon>
    </lineage>
</organism>
<dbReference type="OrthoDB" id="4920872at2759"/>
<gene>
    <name evidence="3" type="ORF">TOPH_02392</name>
</gene>
<dbReference type="AlphaFoldDB" id="A0A0L0NGP0"/>
<keyword evidence="1" id="KW-0677">Repeat</keyword>
<name>A0A0L0NGP0_TOLOC</name>
<dbReference type="InterPro" id="IPR027417">
    <property type="entry name" value="P-loop_NTPase"/>
</dbReference>
<dbReference type="InterPro" id="IPR056884">
    <property type="entry name" value="NPHP3-like_N"/>
</dbReference>
<keyword evidence="4" id="KW-1185">Reference proteome</keyword>
<dbReference type="Pfam" id="PF24883">
    <property type="entry name" value="NPHP3_N"/>
    <property type="match status" value="1"/>
</dbReference>
<comment type="caution">
    <text evidence="3">The sequence shown here is derived from an EMBL/GenBank/DDBJ whole genome shotgun (WGS) entry which is preliminary data.</text>
</comment>
<dbReference type="PANTHER" id="PTHR10039:SF10">
    <property type="entry name" value="NACHT DOMAIN-CONTAINING PROTEIN"/>
    <property type="match status" value="1"/>
</dbReference>
<proteinExistence type="predicted"/>
<accession>A0A0L0NGP0</accession>
<dbReference type="PANTHER" id="PTHR10039">
    <property type="entry name" value="AMELOGENIN"/>
    <property type="match status" value="1"/>
</dbReference>
<evidence type="ECO:0000313" key="4">
    <source>
        <dbReference type="Proteomes" id="UP000036947"/>
    </source>
</evidence>
<sequence length="639" mass="73617">MGFGKTVAMAFLIDELRRQNKHTLFQPKVCYHYCKDDETGKAFASLKQPFWEWYKQALASGIDPATSFKKLDEWFLKIAKTLDRPLVLDIDGLDECDRTSRNTLLKSLRNLSENTPRLKLLLSSRPQEEILEQLSGMAKIILGADAKRDRIIVEKAVELQLSQLPEDVKGLVTDTLSCLAQGSGIWVKMTVDFIESQKIRALRPMRSLLSQLPLPTQLSELYSKLFFRYTEKDPDNQGLATAALRLLAISRRPLSILEIAWAAALGSAKEAVLIADDLDKLVDHLRVMDLIQPFVVRIDYRDIRKRQVILAHQSVKEFVIQNLASIQRDQSSPALLTSEFSCSGDVKRHYQQETMKLEAFMLNICIQYLLLGDFDYIELFSDEHMAIEELPQDVDLFGESEESNDYDPYCTWEAWEENMIRYDPTERGFGEIFVYAACHWIEHFGAVSDESLLPDLRYIEKLCRVGSTRLHSWITQNCRPDCTIKSRYGFDSSLYDPLSITCLYGSETMLQRMLDVSGFNDDPFLPNAAMSAADQILQWGDLSRLRLLFKSNIGHHLQNLKFCRLIIRQWTNSPLDKRRENWTTVFDLIDDMLDIMIRDRWGSKLLHIAMSKDCSPIICKLKDNAQHMPELKDELSNRL</sequence>
<evidence type="ECO:0000313" key="3">
    <source>
        <dbReference type="EMBL" id="KND93256.1"/>
    </source>
</evidence>
<dbReference type="Gene3D" id="3.40.50.300">
    <property type="entry name" value="P-loop containing nucleotide triphosphate hydrolases"/>
    <property type="match status" value="1"/>
</dbReference>
<protein>
    <recommendedName>
        <fullName evidence="2">Nephrocystin 3-like N-terminal domain-containing protein</fullName>
    </recommendedName>
</protein>
<reference evidence="3 4" key="1">
    <citation type="journal article" date="2015" name="BMC Genomics">
        <title>The genome of the truffle-parasite Tolypocladium ophioglossoides and the evolution of antifungal peptaibiotics.</title>
        <authorList>
            <person name="Quandt C.A."/>
            <person name="Bushley K.E."/>
            <person name="Spatafora J.W."/>
        </authorList>
    </citation>
    <scope>NUCLEOTIDE SEQUENCE [LARGE SCALE GENOMIC DNA]</scope>
    <source>
        <strain evidence="3 4">CBS 100239</strain>
    </source>
</reference>
<evidence type="ECO:0000259" key="2">
    <source>
        <dbReference type="Pfam" id="PF24883"/>
    </source>
</evidence>
<evidence type="ECO:0000256" key="1">
    <source>
        <dbReference type="ARBA" id="ARBA00022737"/>
    </source>
</evidence>
<dbReference type="EMBL" id="LFRF01000004">
    <property type="protein sequence ID" value="KND93256.1"/>
    <property type="molecule type" value="Genomic_DNA"/>
</dbReference>